<dbReference type="CDD" id="cd07344">
    <property type="entry name" value="M48_yhfN_like"/>
    <property type="match status" value="1"/>
</dbReference>
<dbReference type="EMBL" id="JACBXS010000009">
    <property type="protein sequence ID" value="NYS24567.1"/>
    <property type="molecule type" value="Genomic_DNA"/>
</dbReference>
<sequence length="242" mass="26902">MVLTRAVLPGDPPLEVDVRRRAQARRMSLRVSHPEGHVTLSIPTRLDDAIALAFLREKEPWLRSTLARLPERVQVAPGARLPVRGQLLTLTTGPQRGIEAAADALILPADPSGRRSGPRLAAWLKMQAQADLAAACARHATRLGRPHGAIVLRDTRSRWGSCSSAARLMFSWRLVMAPPAVLDYVAAHEVAHLAEMNHSRAFWAHVERLYPGYQHPRDWLRRNGHGLHRFDFTPPDAAQARA</sequence>
<dbReference type="Proteomes" id="UP000529417">
    <property type="component" value="Unassembled WGS sequence"/>
</dbReference>
<dbReference type="PANTHER" id="PTHR30399:SF1">
    <property type="entry name" value="UTP PYROPHOSPHATASE"/>
    <property type="match status" value="1"/>
</dbReference>
<dbReference type="RefSeq" id="WP_179905273.1">
    <property type="nucleotide sequence ID" value="NZ_JACBXS010000009.1"/>
</dbReference>
<dbReference type="AlphaFoldDB" id="A0A7Z0HYF5"/>
<accession>A0A7Z0HYF5</accession>
<evidence type="ECO:0000313" key="3">
    <source>
        <dbReference type="Proteomes" id="UP000529417"/>
    </source>
</evidence>
<proteinExistence type="predicted"/>
<comment type="caution">
    <text evidence="2">The sequence shown here is derived from an EMBL/GenBank/DDBJ whole genome shotgun (WGS) entry which is preliminary data.</text>
</comment>
<dbReference type="InterPro" id="IPR053136">
    <property type="entry name" value="UTP_pyrophosphatase-like"/>
</dbReference>
<gene>
    <name evidence="2" type="ORF">HUK65_06140</name>
</gene>
<organism evidence="2 3">
    <name type="scientific">Rhabdonatronobacter sediminivivens</name>
    <dbReference type="NCBI Taxonomy" id="2743469"/>
    <lineage>
        <taxon>Bacteria</taxon>
        <taxon>Pseudomonadati</taxon>
        <taxon>Pseudomonadota</taxon>
        <taxon>Alphaproteobacteria</taxon>
        <taxon>Rhodobacterales</taxon>
        <taxon>Paracoccaceae</taxon>
        <taxon>Rhabdonatronobacter</taxon>
    </lineage>
</organism>
<reference evidence="2 3" key="1">
    <citation type="journal article" date="2000" name="Arch. Microbiol.">
        <title>Rhodobaca bogoriensis gen. nov. and sp. nov., an alkaliphilic purple nonsulfur bacterium from African Rift Valley soda lakes.</title>
        <authorList>
            <person name="Milford A.D."/>
            <person name="Achenbach L.A."/>
            <person name="Jung D.O."/>
            <person name="Madigan M.T."/>
        </authorList>
    </citation>
    <scope>NUCLEOTIDE SEQUENCE [LARGE SCALE GENOMIC DNA]</scope>
    <source>
        <strain evidence="2 3">2376</strain>
    </source>
</reference>
<dbReference type="InterPro" id="IPR002725">
    <property type="entry name" value="YgjP-like_metallopeptidase"/>
</dbReference>
<dbReference type="PANTHER" id="PTHR30399">
    <property type="entry name" value="UNCHARACTERIZED PROTEIN YGJP"/>
    <property type="match status" value="1"/>
</dbReference>
<evidence type="ECO:0000259" key="1">
    <source>
        <dbReference type="Pfam" id="PF01863"/>
    </source>
</evidence>
<feature type="domain" description="YgjP-like metallopeptidase" evidence="1">
    <location>
        <begin position="26"/>
        <end position="223"/>
    </location>
</feature>
<evidence type="ECO:0000313" key="2">
    <source>
        <dbReference type="EMBL" id="NYS24567.1"/>
    </source>
</evidence>
<keyword evidence="3" id="KW-1185">Reference proteome</keyword>
<dbReference type="Pfam" id="PF01863">
    <property type="entry name" value="YgjP-like"/>
    <property type="match status" value="1"/>
</dbReference>
<dbReference type="Gene3D" id="3.30.2010.10">
    <property type="entry name" value="Metalloproteases ('zincins'), catalytic domain"/>
    <property type="match status" value="1"/>
</dbReference>
<name>A0A7Z0HYF5_9RHOB</name>
<protein>
    <submittedName>
        <fullName evidence="2">M48 family metallopeptidase</fullName>
    </submittedName>
</protein>